<dbReference type="GO" id="GO:0005886">
    <property type="term" value="C:plasma membrane"/>
    <property type="evidence" value="ECO:0007669"/>
    <property type="project" value="UniProtKB-SubCell"/>
</dbReference>
<evidence type="ECO:0000259" key="13">
    <source>
        <dbReference type="PROSITE" id="PS51846"/>
    </source>
</evidence>
<dbReference type="PROSITE" id="PS51371">
    <property type="entry name" value="CBS"/>
    <property type="match status" value="2"/>
</dbReference>
<dbReference type="InterPro" id="IPR016169">
    <property type="entry name" value="FAD-bd_PCMH_sub2"/>
</dbReference>
<dbReference type="SUPFAM" id="SSF54631">
    <property type="entry name" value="CBS-domain pair"/>
    <property type="match status" value="1"/>
</dbReference>
<organism evidence="14 15">
    <name type="scientific">Thermosulfurimonas marina</name>
    <dbReference type="NCBI Taxonomy" id="2047767"/>
    <lineage>
        <taxon>Bacteria</taxon>
        <taxon>Pseudomonadati</taxon>
        <taxon>Thermodesulfobacteriota</taxon>
        <taxon>Thermodesulfobacteria</taxon>
        <taxon>Thermodesulfobacteriales</taxon>
        <taxon>Thermodesulfobacteriaceae</taxon>
        <taxon>Thermosulfurimonas</taxon>
    </lineage>
</organism>
<keyword evidence="4 10" id="KW-0812">Transmembrane</keyword>
<gene>
    <name evidence="14" type="ORF">FVE67_07240</name>
</gene>
<reference evidence="14 15" key="1">
    <citation type="submission" date="2019-08" db="EMBL/GenBank/DDBJ databases">
        <title>Complete genome sequence of Thermosulfurimonas marina SU872T, an anaerobic thermophilic chemolithoautotrophic bacterium isolated from a shallow marine hydrothermal vent.</title>
        <authorList>
            <person name="Allioux M."/>
            <person name="Jebbar M."/>
            <person name="Slobodkina G."/>
            <person name="Slobodkin A."/>
            <person name="Moalic Y."/>
            <person name="Frolova A."/>
            <person name="Shao Z."/>
            <person name="Alain K."/>
        </authorList>
    </citation>
    <scope>NUCLEOTIDE SEQUENCE [LARGE SCALE GENOMIC DNA]</scope>
    <source>
        <strain evidence="14 15">SU872</strain>
    </source>
</reference>
<evidence type="ECO:0000313" key="15">
    <source>
        <dbReference type="Proteomes" id="UP000501253"/>
    </source>
</evidence>
<evidence type="ECO:0000256" key="5">
    <source>
        <dbReference type="ARBA" id="ARBA00022737"/>
    </source>
</evidence>
<feature type="transmembrane region" description="Helical" evidence="11">
    <location>
        <begin position="20"/>
        <end position="46"/>
    </location>
</feature>
<evidence type="ECO:0000259" key="12">
    <source>
        <dbReference type="PROSITE" id="PS51371"/>
    </source>
</evidence>
<evidence type="ECO:0000256" key="1">
    <source>
        <dbReference type="ARBA" id="ARBA00004651"/>
    </source>
</evidence>
<comment type="similarity">
    <text evidence="2">Belongs to the UPF0053 family.</text>
</comment>
<feature type="transmembrane region" description="Helical" evidence="11">
    <location>
        <begin position="145"/>
        <end position="167"/>
    </location>
</feature>
<dbReference type="SMART" id="SM01091">
    <property type="entry name" value="CorC_HlyC"/>
    <property type="match status" value="1"/>
</dbReference>
<keyword evidence="7 9" id="KW-0129">CBS domain</keyword>
<dbReference type="Proteomes" id="UP000501253">
    <property type="component" value="Chromosome"/>
</dbReference>
<dbReference type="Pfam" id="PF00571">
    <property type="entry name" value="CBS"/>
    <property type="match status" value="2"/>
</dbReference>
<keyword evidence="5" id="KW-0677">Repeat</keyword>
<evidence type="ECO:0000256" key="8">
    <source>
        <dbReference type="ARBA" id="ARBA00023136"/>
    </source>
</evidence>
<keyword evidence="3" id="KW-1003">Cell membrane</keyword>
<dbReference type="SUPFAM" id="SSF56176">
    <property type="entry name" value="FAD-binding/transporter-associated domain-like"/>
    <property type="match status" value="1"/>
</dbReference>
<dbReference type="InterPro" id="IPR005170">
    <property type="entry name" value="Transptr-assoc_dom"/>
</dbReference>
<dbReference type="AlphaFoldDB" id="A0A6H1WTT1"/>
<evidence type="ECO:0000256" key="4">
    <source>
        <dbReference type="ARBA" id="ARBA00022692"/>
    </source>
</evidence>
<dbReference type="Gene3D" id="3.10.580.10">
    <property type="entry name" value="CBS-domain"/>
    <property type="match status" value="1"/>
</dbReference>
<evidence type="ECO:0000256" key="2">
    <source>
        <dbReference type="ARBA" id="ARBA00006337"/>
    </source>
</evidence>
<dbReference type="Gene3D" id="3.30.465.10">
    <property type="match status" value="1"/>
</dbReference>
<evidence type="ECO:0000256" key="7">
    <source>
        <dbReference type="ARBA" id="ARBA00023122"/>
    </source>
</evidence>
<feature type="domain" description="CBS" evidence="12">
    <location>
        <begin position="286"/>
        <end position="345"/>
    </location>
</feature>
<evidence type="ECO:0000256" key="6">
    <source>
        <dbReference type="ARBA" id="ARBA00022989"/>
    </source>
</evidence>
<evidence type="ECO:0000256" key="10">
    <source>
        <dbReference type="PROSITE-ProRule" id="PRU01193"/>
    </source>
</evidence>
<dbReference type="FunFam" id="3.10.580.10:FF:000002">
    <property type="entry name" value="Magnesium/cobalt efflux protein CorC"/>
    <property type="match status" value="1"/>
</dbReference>
<feature type="domain" description="CBS" evidence="12">
    <location>
        <begin position="222"/>
        <end position="281"/>
    </location>
</feature>
<feature type="transmembrane region" description="Helical" evidence="11">
    <location>
        <begin position="105"/>
        <end position="124"/>
    </location>
</feature>
<dbReference type="InterPro" id="IPR002550">
    <property type="entry name" value="CNNM"/>
</dbReference>
<evidence type="ECO:0000313" key="14">
    <source>
        <dbReference type="EMBL" id="QJA06602.1"/>
    </source>
</evidence>
<dbReference type="InterPro" id="IPR000644">
    <property type="entry name" value="CBS_dom"/>
</dbReference>
<evidence type="ECO:0000256" key="9">
    <source>
        <dbReference type="PROSITE-ProRule" id="PRU00703"/>
    </source>
</evidence>
<dbReference type="InterPro" id="IPR036318">
    <property type="entry name" value="FAD-bd_PCMH-like_sf"/>
</dbReference>
<protein>
    <submittedName>
        <fullName evidence="14">HlyC/CorC family transporter</fullName>
    </submittedName>
</protein>
<comment type="subcellular location">
    <subcellularLocation>
        <location evidence="1">Cell membrane</location>
        <topology evidence="1">Multi-pass membrane protein</topology>
    </subcellularLocation>
</comment>
<keyword evidence="15" id="KW-1185">Reference proteome</keyword>
<evidence type="ECO:0000256" key="11">
    <source>
        <dbReference type="SAM" id="Phobius"/>
    </source>
</evidence>
<accession>A0A6H1WTT1</accession>
<dbReference type="PANTHER" id="PTHR22777:SF32">
    <property type="entry name" value="UPF0053 INNER MEMBRANE PROTEIN YFJD"/>
    <property type="match status" value="1"/>
</dbReference>
<keyword evidence="8 10" id="KW-0472">Membrane</keyword>
<feature type="domain" description="CNNM transmembrane" evidence="13">
    <location>
        <begin position="15"/>
        <end position="203"/>
    </location>
</feature>
<dbReference type="InterPro" id="IPR044751">
    <property type="entry name" value="Ion_transp-like_CBS"/>
</dbReference>
<dbReference type="CDD" id="cd04590">
    <property type="entry name" value="CBS_pair_CorC_HlyC_assoc"/>
    <property type="match status" value="1"/>
</dbReference>
<feature type="transmembrane region" description="Helical" evidence="11">
    <location>
        <begin position="75"/>
        <end position="99"/>
    </location>
</feature>
<dbReference type="KEGG" id="tmai:FVE67_07240"/>
<dbReference type="Pfam" id="PF01595">
    <property type="entry name" value="CNNM"/>
    <property type="match status" value="1"/>
</dbReference>
<dbReference type="PANTHER" id="PTHR22777">
    <property type="entry name" value="HEMOLYSIN-RELATED"/>
    <property type="match status" value="1"/>
</dbReference>
<proteinExistence type="inferred from homology"/>
<dbReference type="EMBL" id="CP042909">
    <property type="protein sequence ID" value="QJA06602.1"/>
    <property type="molecule type" value="Genomic_DNA"/>
</dbReference>
<sequence>MVLSFYRTKLPEERADLDPWQVWPLILVFILLSALFTCSETALFSLSRLEINRLRRHTRAGCRLAAQLLKEPQKLLTTILMGNEIADIVSSSLASWFFYETMGMAGKWVAYPLMSLLLFAWGDLLPKVIGFRFREAAACALSRPLYFFVLLLSPLRVLLLALAQGIFQLAGLSLSTGHRVPPEEEIKHLVEEAFASGALRPEERHFIYGLFETEETPVAAIMTPRKEIWALPDQEITPEVLSQLKKAPFHKIPVYQGDLDQVVGVLYLQDLLKARLQKKTLRLSEVARPAFFVPETTRVRQLLEEFQRRRLKLALVVNEYGRLSGLVTLEDVLEELFGEIYRREETKEPLLREIAPGRYLVKGRVHIEDFNRETGAELPEGEFRTLAGLVLHLFGRLPAEGEEVEGYGFRFRVEGLRDHRLETLLVERLEV</sequence>
<dbReference type="InterPro" id="IPR046342">
    <property type="entry name" value="CBS_dom_sf"/>
</dbReference>
<dbReference type="GO" id="GO:0050660">
    <property type="term" value="F:flavin adenine dinucleotide binding"/>
    <property type="evidence" value="ECO:0007669"/>
    <property type="project" value="InterPro"/>
</dbReference>
<dbReference type="Pfam" id="PF03471">
    <property type="entry name" value="CorC_HlyC"/>
    <property type="match status" value="1"/>
</dbReference>
<dbReference type="SMART" id="SM00116">
    <property type="entry name" value="CBS"/>
    <property type="match status" value="2"/>
</dbReference>
<evidence type="ECO:0000256" key="3">
    <source>
        <dbReference type="ARBA" id="ARBA00022475"/>
    </source>
</evidence>
<name>A0A6H1WTT1_9BACT</name>
<keyword evidence="6 10" id="KW-1133">Transmembrane helix</keyword>
<dbReference type="PROSITE" id="PS51846">
    <property type="entry name" value="CNNM"/>
    <property type="match status" value="1"/>
</dbReference>